<proteinExistence type="predicted"/>
<feature type="domain" description="GEVED" evidence="5">
    <location>
        <begin position="364"/>
        <end position="445"/>
    </location>
</feature>
<comment type="caution">
    <text evidence="7">The sequence shown here is derived from an EMBL/GenBank/DDBJ whole genome shotgun (WGS) entry which is preliminary data.</text>
</comment>
<dbReference type="InterPro" id="IPR048834">
    <property type="entry name" value="SpaA_pre-album"/>
</dbReference>
<evidence type="ECO:0000313" key="8">
    <source>
        <dbReference type="Proteomes" id="UP000275910"/>
    </source>
</evidence>
<keyword evidence="2" id="KW-0732">Signal</keyword>
<dbReference type="InterPro" id="IPR040683">
    <property type="entry name" value="CshA_NR2"/>
</dbReference>
<dbReference type="RefSeq" id="WP_123647926.1">
    <property type="nucleotide sequence ID" value="NZ_RCTY01000033.1"/>
</dbReference>
<accession>A0A3N2RGC4</accession>
<dbReference type="EMBL" id="RCTY01000033">
    <property type="protein sequence ID" value="ROU06497.1"/>
    <property type="molecule type" value="Genomic_DNA"/>
</dbReference>
<feature type="signal peptide" evidence="2">
    <location>
        <begin position="1"/>
        <end position="30"/>
    </location>
</feature>
<dbReference type="Pfam" id="PF20674">
    <property type="entry name" value="SpaA_3"/>
    <property type="match status" value="1"/>
</dbReference>
<evidence type="ECO:0000256" key="2">
    <source>
        <dbReference type="SAM" id="SignalP"/>
    </source>
</evidence>
<dbReference type="NCBIfam" id="TIGR01451">
    <property type="entry name" value="B_ant_repeat"/>
    <property type="match status" value="1"/>
</dbReference>
<dbReference type="Proteomes" id="UP000275910">
    <property type="component" value="Unassembled WGS sequence"/>
</dbReference>
<name>A0A3N2RGC4_LYSEN</name>
<evidence type="ECO:0000259" key="3">
    <source>
        <dbReference type="Pfam" id="PF01345"/>
    </source>
</evidence>
<reference evidence="7 8" key="1">
    <citation type="submission" date="2018-10" db="EMBL/GenBank/DDBJ databases">
        <title>The genome of Lysobacter enzymogenes OH11.</title>
        <authorList>
            <person name="Liu F."/>
            <person name="Zhao Y."/>
            <person name="Qian G."/>
            <person name="Chen Y."/>
            <person name="Xu H."/>
        </authorList>
    </citation>
    <scope>NUCLEOTIDE SEQUENCE [LARGE SCALE GENOMIC DNA]</scope>
    <source>
        <strain evidence="7 8">OH11</strain>
    </source>
</reference>
<feature type="domain" description="DUF11" evidence="3">
    <location>
        <begin position="571"/>
        <end position="670"/>
    </location>
</feature>
<evidence type="ECO:0000259" key="6">
    <source>
        <dbReference type="Pfam" id="PF20674"/>
    </source>
</evidence>
<dbReference type="InterPro" id="IPR047589">
    <property type="entry name" value="DUF11_rpt"/>
</dbReference>
<dbReference type="Pfam" id="PF18651">
    <property type="entry name" value="CshA_NR2"/>
    <property type="match status" value="1"/>
</dbReference>
<protein>
    <submittedName>
        <fullName evidence="7">DUF11 domain-containing protein</fullName>
    </submittedName>
</protein>
<evidence type="ECO:0000256" key="1">
    <source>
        <dbReference type="SAM" id="MobiDB-lite"/>
    </source>
</evidence>
<dbReference type="Pfam" id="PF20009">
    <property type="entry name" value="GEVED"/>
    <property type="match status" value="1"/>
</dbReference>
<dbReference type="InterPro" id="IPR045474">
    <property type="entry name" value="GEVED"/>
</dbReference>
<organism evidence="7 8">
    <name type="scientific">Lysobacter enzymogenes</name>
    <dbReference type="NCBI Taxonomy" id="69"/>
    <lineage>
        <taxon>Bacteria</taxon>
        <taxon>Pseudomonadati</taxon>
        <taxon>Pseudomonadota</taxon>
        <taxon>Gammaproteobacteria</taxon>
        <taxon>Lysobacterales</taxon>
        <taxon>Lysobacteraceae</taxon>
        <taxon>Lysobacter</taxon>
    </lineage>
</organism>
<evidence type="ECO:0000259" key="4">
    <source>
        <dbReference type="Pfam" id="PF18651"/>
    </source>
</evidence>
<feature type="chain" id="PRO_5018053375" evidence="2">
    <location>
        <begin position="31"/>
        <end position="671"/>
    </location>
</feature>
<feature type="compositionally biased region" description="Acidic residues" evidence="1">
    <location>
        <begin position="323"/>
        <end position="335"/>
    </location>
</feature>
<evidence type="ECO:0000259" key="5">
    <source>
        <dbReference type="Pfam" id="PF20009"/>
    </source>
</evidence>
<dbReference type="InterPro" id="IPR001434">
    <property type="entry name" value="OmcB-like_DUF11"/>
</dbReference>
<gene>
    <name evidence="7" type="ORF">D9T17_13680</name>
</gene>
<feature type="region of interest" description="Disordered" evidence="1">
    <location>
        <begin position="311"/>
        <end position="336"/>
    </location>
</feature>
<dbReference type="Pfam" id="PF01345">
    <property type="entry name" value="DUF11"/>
    <property type="match status" value="1"/>
</dbReference>
<dbReference type="AlphaFoldDB" id="A0A3N2RGC4"/>
<feature type="domain" description="Surface adhesin CshA non-repetitive" evidence="4">
    <location>
        <begin position="43"/>
        <end position="253"/>
    </location>
</feature>
<feature type="domain" description="SpaA-like prealbumin fold" evidence="6">
    <location>
        <begin position="452"/>
        <end position="567"/>
    </location>
</feature>
<evidence type="ECO:0000313" key="7">
    <source>
        <dbReference type="EMBL" id="ROU06497.1"/>
    </source>
</evidence>
<sequence>MHIKTLLSPSLRKRLFVLALLALATLPAQAQFATGGSGRFKSQIFWFEWGQAGAAIPPTGTTVTNTFLTPAGRELRMTCSISNLSGALIIKRPGSYPGDGLDDLYNIGGAGNANTMDIGLLNVVDSATVPFTFACSATLGTPGDPAAPAYPLSGLVFAEAEQSLSAGAQTEYTQGTISSVGATWRMIDRFRNCTSTDMPIIRTDVGGQSTLRMSGPGTVCPSGPMGVAFMEGTTTANVVLKGGGQSAIALGAMVVFTTDFGDAPLSYGNPSHDAQPSWSGGDVAPNSTTQLYSMTLADLIQPTARLGSRVDAELGPSHGANADGDDTTGEDDEDGFTAPLGVVVAVPGATYTPPAIACSGGGVVRGWIDFNRDGDFNDPGEVSNNSPVCPGGPTGSGTVTLNWNVPATAAQGRSYMRLRTASVAAQISTPDGAAADGEVEDYLITALAPAKVALVKRIASRIDAADQFTVSLLDGTSVIGSATTAGAALTATTGELPVDVSGPYALRDANASGPALLRYASSLACVANPGSTGAVPTPTGPTGTGPADWSITFNNGNDLTCTITNTPNQADLQITKTNNRTASEHGQASQYSVTIANNGPGTAIGAVVTDPAQAGLDCPAANPVTCSGVAGGCPTAAATIGDLQGAGVTLGTLPATAGSNSVTLQFTCTVQ</sequence>